<accession>A0AAE4NW64</accession>
<reference evidence="1 2" key="1">
    <citation type="submission" date="2023-08" db="EMBL/GenBank/DDBJ databases">
        <title>Draft genome sequence of Thermococcus waiotapuensis WT1T, a thermophilic sulphur-dependent archaeon from order Thermococcales.</title>
        <authorList>
            <person name="Manners S.H."/>
            <person name="Carere C.R."/>
            <person name="Dhami M.K."/>
            <person name="Dobson R.C.J."/>
            <person name="Stott M.B."/>
        </authorList>
    </citation>
    <scope>NUCLEOTIDE SEQUENCE [LARGE SCALE GENOMIC DNA]</scope>
    <source>
        <strain evidence="1 2">WT1</strain>
    </source>
</reference>
<evidence type="ECO:0000313" key="2">
    <source>
        <dbReference type="Proteomes" id="UP001245683"/>
    </source>
</evidence>
<gene>
    <name evidence="1" type="ORF">RBI02_05260</name>
</gene>
<dbReference type="RefSeq" id="WP_315341539.1">
    <property type="nucleotide sequence ID" value="NZ_JAVDZE010000002.1"/>
</dbReference>
<keyword evidence="2" id="KW-1185">Reference proteome</keyword>
<dbReference type="EMBL" id="JAVDZE010000002">
    <property type="protein sequence ID" value="MDV3103953.1"/>
    <property type="molecule type" value="Genomic_DNA"/>
</dbReference>
<name>A0AAE4NW64_9EURY</name>
<dbReference type="InterPro" id="IPR027417">
    <property type="entry name" value="P-loop_NTPase"/>
</dbReference>
<evidence type="ECO:0000313" key="1">
    <source>
        <dbReference type="EMBL" id="MDV3103953.1"/>
    </source>
</evidence>
<dbReference type="Gene3D" id="3.40.50.300">
    <property type="entry name" value="P-loop containing nucleotide triphosphate hydrolases"/>
    <property type="match status" value="1"/>
</dbReference>
<sequence length="253" mass="29610">MEMIELGLRELDRALGGIKKGSYILLHEEDPRSLGRELVFEFLKYKLEKDSLIGLFNISHPLPVVLEIMRKRGIDVDRYLDSLNLAIIDTFGSFYGPRVERKGVWYLPGSLSYELLSRKYAEAVRAHKELWKREGMFEGRELWGVAMDVSEYSHIFGEEDALSYFEVSAEIRRRHSAYRDYPTGTNLWVFSGKADRVFSSIYRRMDYVIRTRSELTEKGVKRYLYVLKAPGVDEVMTFEYSLENEGLALRRIY</sequence>
<dbReference type="Proteomes" id="UP001245683">
    <property type="component" value="Unassembled WGS sequence"/>
</dbReference>
<organism evidence="1 2">
    <name type="scientific">Thermococcus waiotapuensis</name>
    <dbReference type="NCBI Taxonomy" id="90909"/>
    <lineage>
        <taxon>Archaea</taxon>
        <taxon>Methanobacteriati</taxon>
        <taxon>Methanobacteriota</taxon>
        <taxon>Thermococci</taxon>
        <taxon>Thermococcales</taxon>
        <taxon>Thermococcaceae</taxon>
        <taxon>Thermococcus</taxon>
    </lineage>
</organism>
<protein>
    <recommendedName>
        <fullName evidence="3">KaiC-like domain-containing protein</fullName>
    </recommendedName>
</protein>
<dbReference type="AlphaFoldDB" id="A0AAE4NW64"/>
<evidence type="ECO:0008006" key="3">
    <source>
        <dbReference type="Google" id="ProtNLM"/>
    </source>
</evidence>
<comment type="caution">
    <text evidence="1">The sequence shown here is derived from an EMBL/GenBank/DDBJ whole genome shotgun (WGS) entry which is preliminary data.</text>
</comment>
<proteinExistence type="predicted"/>